<organism evidence="6 7">
    <name type="scientific">Streptomyces hoynatensis</name>
    <dbReference type="NCBI Taxonomy" id="1141874"/>
    <lineage>
        <taxon>Bacteria</taxon>
        <taxon>Bacillati</taxon>
        <taxon>Actinomycetota</taxon>
        <taxon>Actinomycetes</taxon>
        <taxon>Kitasatosporales</taxon>
        <taxon>Streptomycetaceae</taxon>
        <taxon>Streptomyces</taxon>
    </lineage>
</organism>
<dbReference type="PRINTS" id="PR00415">
    <property type="entry name" value="ACONITASE"/>
</dbReference>
<keyword evidence="1" id="KW-0479">Metal-binding</keyword>
<evidence type="ECO:0000256" key="1">
    <source>
        <dbReference type="ARBA" id="ARBA00022723"/>
    </source>
</evidence>
<evidence type="ECO:0000256" key="3">
    <source>
        <dbReference type="ARBA" id="ARBA00023014"/>
    </source>
</evidence>
<dbReference type="RefSeq" id="WP_120681462.1">
    <property type="nucleotide sequence ID" value="NZ_RBAL01000011.1"/>
</dbReference>
<dbReference type="Pfam" id="PF00694">
    <property type="entry name" value="Aconitase_C"/>
    <property type="match status" value="1"/>
</dbReference>
<keyword evidence="2" id="KW-0408">Iron</keyword>
<dbReference type="AlphaFoldDB" id="A0A3A9YXX6"/>
<dbReference type="SUPFAM" id="SSF52016">
    <property type="entry name" value="LeuD/IlvD-like"/>
    <property type="match status" value="1"/>
</dbReference>
<dbReference type="InterPro" id="IPR015928">
    <property type="entry name" value="Aconitase/3IPM_dehydase_swvl"/>
</dbReference>
<dbReference type="InterPro" id="IPR015931">
    <property type="entry name" value="Acnase/IPM_dHydase_lsu_aba_1/3"/>
</dbReference>
<dbReference type="OrthoDB" id="9764318at2"/>
<dbReference type="Gene3D" id="3.30.499.10">
    <property type="entry name" value="Aconitase, domain 3"/>
    <property type="match status" value="2"/>
</dbReference>
<dbReference type="GO" id="GO:0003994">
    <property type="term" value="F:aconitate hydratase activity"/>
    <property type="evidence" value="ECO:0007669"/>
    <property type="project" value="UniProtKB-EC"/>
</dbReference>
<proteinExistence type="predicted"/>
<accession>A0A3A9YXX6</accession>
<dbReference type="GO" id="GO:0006099">
    <property type="term" value="P:tricarboxylic acid cycle"/>
    <property type="evidence" value="ECO:0007669"/>
    <property type="project" value="TreeGrafter"/>
</dbReference>
<evidence type="ECO:0000256" key="2">
    <source>
        <dbReference type="ARBA" id="ARBA00023004"/>
    </source>
</evidence>
<dbReference type="Proteomes" id="UP000272474">
    <property type="component" value="Unassembled WGS sequence"/>
</dbReference>
<evidence type="ECO:0000313" key="7">
    <source>
        <dbReference type="Proteomes" id="UP000272474"/>
    </source>
</evidence>
<sequence length="670" mass="71621">MEATGRAAREAAQGTVTHRLIAGHLVEGRMEPGGEIALRIDQTLTQDATGTLVMQELEALGLDRVRTEVSVQYVDHNILQSDERNAEDHAFLRSAARRFGLWYSKPGNGVSHPVHMQRFGVPGKTLAGSDSHTCAAGSLGMLALGTGGVEVAMAMAGEPLRIAMPQVWGVRLTGELPPWVSAKDVVLEMLRRHGVKGAVNRVLEYHGPGLGCLTAMDRHVIANMGAELGATTTVFPADEAVRDFLRAEGREEDFTPLVAGPGARYDLTEEIDLSALEPLIARPTSPGNVVPVREVAGEPVHQAVIGSSANPGLRDFAIAAAMAEGRQAAEGVSLDVNPTSRETLQDLTKSGAILALIAAGARVHQAGCLGCIGMGQAPAAGRNSLRTFPRNFPGRSGTEEDAVWLCSPETATASALTGRITDPRAWAEETGMRHPGGELVRRQSRNTTMLQAPLPPGEAARVRLDRGPGISSLPGFEPLPDTLRAPVLLKVGDNVSTDEISPAGARALPYRSDIPRLAEFTFTRIDRAYPRRAADTAGDGGHLVVGGENYGQGSSREHAAITPRYLGLRAVIAKSYARIHWQNLANFGVLALEFADPADYDRIRQGDELRLTGLHAALEEDAEPRVVAVNLTRNEEYPLRHRLPAHRRAAVRAGGVVQALAARERRRAAA</sequence>
<keyword evidence="6" id="KW-0456">Lyase</keyword>
<dbReference type="EMBL" id="RBAL01000011">
    <property type="protein sequence ID" value="RKN40076.1"/>
    <property type="molecule type" value="Genomic_DNA"/>
</dbReference>
<dbReference type="PANTHER" id="PTHR43160">
    <property type="entry name" value="ACONITATE HYDRATASE B"/>
    <property type="match status" value="1"/>
</dbReference>
<dbReference type="PANTHER" id="PTHR43160:SF3">
    <property type="entry name" value="ACONITATE HYDRATASE, MITOCHONDRIAL"/>
    <property type="match status" value="1"/>
</dbReference>
<evidence type="ECO:0000259" key="4">
    <source>
        <dbReference type="Pfam" id="PF00330"/>
    </source>
</evidence>
<dbReference type="GO" id="GO:0051539">
    <property type="term" value="F:4 iron, 4 sulfur cluster binding"/>
    <property type="evidence" value="ECO:0007669"/>
    <property type="project" value="TreeGrafter"/>
</dbReference>
<name>A0A3A9YXX6_9ACTN</name>
<dbReference type="InterPro" id="IPR001030">
    <property type="entry name" value="Acoase/IPM_deHydtase_lsu_aba"/>
</dbReference>
<feature type="domain" description="Aconitase A/isopropylmalate dehydratase small subunit swivel" evidence="5">
    <location>
        <begin position="543"/>
        <end position="596"/>
    </location>
</feature>
<protein>
    <submittedName>
        <fullName evidence="6">Aconitate hydratase</fullName>
        <ecNumber evidence="6">4.2.1.3</ecNumber>
    </submittedName>
</protein>
<dbReference type="Pfam" id="PF00330">
    <property type="entry name" value="Aconitase"/>
    <property type="match status" value="1"/>
</dbReference>
<dbReference type="SUPFAM" id="SSF53732">
    <property type="entry name" value="Aconitase iron-sulfur domain"/>
    <property type="match status" value="1"/>
</dbReference>
<dbReference type="InterPro" id="IPR000573">
    <property type="entry name" value="AconitaseA/IPMdHydase_ssu_swvl"/>
</dbReference>
<dbReference type="EC" id="4.2.1.3" evidence="6"/>
<gene>
    <name evidence="6" type="ORF">D7294_19375</name>
</gene>
<dbReference type="GO" id="GO:0046872">
    <property type="term" value="F:metal ion binding"/>
    <property type="evidence" value="ECO:0007669"/>
    <property type="project" value="UniProtKB-KW"/>
</dbReference>
<dbReference type="InterPro" id="IPR050926">
    <property type="entry name" value="Aconitase/IPM_isomerase"/>
</dbReference>
<keyword evidence="3" id="KW-0411">Iron-sulfur</keyword>
<comment type="caution">
    <text evidence="6">The sequence shown here is derived from an EMBL/GenBank/DDBJ whole genome shotgun (WGS) entry which is preliminary data.</text>
</comment>
<dbReference type="InterPro" id="IPR006250">
    <property type="entry name" value="Aconitase_put"/>
</dbReference>
<keyword evidence="7" id="KW-1185">Reference proteome</keyword>
<evidence type="ECO:0000313" key="6">
    <source>
        <dbReference type="EMBL" id="RKN40076.1"/>
    </source>
</evidence>
<dbReference type="Gene3D" id="3.20.19.10">
    <property type="entry name" value="Aconitase, domain 4"/>
    <property type="match status" value="1"/>
</dbReference>
<dbReference type="NCBIfam" id="TIGR01342">
    <property type="entry name" value="acon_putative"/>
    <property type="match status" value="1"/>
</dbReference>
<feature type="domain" description="Aconitase/3-isopropylmalate dehydratase large subunit alpha/beta/alpha" evidence="4">
    <location>
        <begin position="23"/>
        <end position="296"/>
    </location>
</feature>
<dbReference type="InterPro" id="IPR036008">
    <property type="entry name" value="Aconitase_4Fe-4S_dom"/>
</dbReference>
<reference evidence="6 7" key="1">
    <citation type="journal article" date="2014" name="Int. J. Syst. Evol. Microbiol.">
        <title>Streptomyces hoynatensis sp. nov., isolated from deep marine sediment.</title>
        <authorList>
            <person name="Veyisoglu A."/>
            <person name="Sahin N."/>
        </authorList>
    </citation>
    <scope>NUCLEOTIDE SEQUENCE [LARGE SCALE GENOMIC DNA]</scope>
    <source>
        <strain evidence="6 7">KCTC 29097</strain>
    </source>
</reference>
<dbReference type="NCBIfam" id="NF005558">
    <property type="entry name" value="PRK07229.1"/>
    <property type="match status" value="1"/>
</dbReference>
<evidence type="ECO:0000259" key="5">
    <source>
        <dbReference type="Pfam" id="PF00694"/>
    </source>
</evidence>
<dbReference type="GO" id="GO:0005829">
    <property type="term" value="C:cytosol"/>
    <property type="evidence" value="ECO:0007669"/>
    <property type="project" value="TreeGrafter"/>
</dbReference>